<sequence>MYAIIVIVVLVALVNIAVPLECPHEWTFFDGYCWWRSDRYLNWTQARKYCEHNDSDLAIMNSTRQIAFLKRLESEEEAFLLNNQSDYGDLTPANSLSRKTYQR</sequence>
<dbReference type="Proteomes" id="UP000036681">
    <property type="component" value="Unplaced"/>
</dbReference>
<organism evidence="2 3">
    <name type="scientific">Ascaris lumbricoides</name>
    <name type="common">Giant roundworm</name>
    <dbReference type="NCBI Taxonomy" id="6252"/>
    <lineage>
        <taxon>Eukaryota</taxon>
        <taxon>Metazoa</taxon>
        <taxon>Ecdysozoa</taxon>
        <taxon>Nematoda</taxon>
        <taxon>Chromadorea</taxon>
        <taxon>Rhabditida</taxon>
        <taxon>Spirurina</taxon>
        <taxon>Ascaridomorpha</taxon>
        <taxon>Ascaridoidea</taxon>
        <taxon>Ascarididae</taxon>
        <taxon>Ascaris</taxon>
    </lineage>
</organism>
<feature type="chain" id="PRO_5005657049" evidence="1">
    <location>
        <begin position="20"/>
        <end position="103"/>
    </location>
</feature>
<dbReference type="PANTHER" id="PTHR47536:SF1">
    <property type="entry name" value="C-TYPE LECTIN DOMAIN FAMILY 5 MEMBER A"/>
    <property type="match status" value="1"/>
</dbReference>
<evidence type="ECO:0000313" key="2">
    <source>
        <dbReference type="Proteomes" id="UP000036681"/>
    </source>
</evidence>
<dbReference type="InterPro" id="IPR052869">
    <property type="entry name" value="CLEC5A"/>
</dbReference>
<name>A0A0M3I7Q8_ASCLU</name>
<evidence type="ECO:0000256" key="1">
    <source>
        <dbReference type="SAM" id="SignalP"/>
    </source>
</evidence>
<keyword evidence="2" id="KW-1185">Reference proteome</keyword>
<dbReference type="InterPro" id="IPR016186">
    <property type="entry name" value="C-type_lectin-like/link_sf"/>
</dbReference>
<accession>A0A0M3I7Q8</accession>
<dbReference type="AlphaFoldDB" id="A0A0M3I7Q8"/>
<keyword evidence="1" id="KW-0732">Signal</keyword>
<proteinExistence type="predicted"/>
<feature type="signal peptide" evidence="1">
    <location>
        <begin position="1"/>
        <end position="19"/>
    </location>
</feature>
<dbReference type="PANTHER" id="PTHR47536">
    <property type="entry name" value="C-TYPE LECTIN DOMAIN FAMILY 5 MEMBER A"/>
    <property type="match status" value="1"/>
</dbReference>
<evidence type="ECO:0000313" key="3">
    <source>
        <dbReference type="WBParaSite" id="ALUE_0001326101-mRNA-1"/>
    </source>
</evidence>
<reference evidence="3" key="1">
    <citation type="submission" date="2017-02" db="UniProtKB">
        <authorList>
            <consortium name="WormBaseParasite"/>
        </authorList>
    </citation>
    <scope>IDENTIFICATION</scope>
</reference>
<dbReference type="WBParaSite" id="ALUE_0001326101-mRNA-1">
    <property type="protein sequence ID" value="ALUE_0001326101-mRNA-1"/>
    <property type="gene ID" value="ALUE_0001326101"/>
</dbReference>
<dbReference type="SUPFAM" id="SSF56436">
    <property type="entry name" value="C-type lectin-like"/>
    <property type="match status" value="1"/>
</dbReference>
<dbReference type="Gene3D" id="3.10.100.10">
    <property type="entry name" value="Mannose-Binding Protein A, subunit A"/>
    <property type="match status" value="1"/>
</dbReference>
<protein>
    <submittedName>
        <fullName evidence="3">C-type lectin domain-containing protein</fullName>
    </submittedName>
</protein>
<dbReference type="InterPro" id="IPR016187">
    <property type="entry name" value="CTDL_fold"/>
</dbReference>